<dbReference type="PROSITE" id="PS51257">
    <property type="entry name" value="PROKAR_LIPOPROTEIN"/>
    <property type="match status" value="1"/>
</dbReference>
<evidence type="ECO:0000256" key="7">
    <source>
        <dbReference type="SAM" id="SignalP"/>
    </source>
</evidence>
<keyword evidence="4 5" id="KW-0413">Isomerase</keyword>
<dbReference type="InterPro" id="IPR044609">
    <property type="entry name" value="FKBP2/11"/>
</dbReference>
<keyword evidence="7" id="KW-0732">Signal</keyword>
<feature type="region of interest" description="Disordered" evidence="6">
    <location>
        <begin position="36"/>
        <end position="57"/>
    </location>
</feature>
<evidence type="ECO:0000256" key="3">
    <source>
        <dbReference type="ARBA" id="ARBA00023110"/>
    </source>
</evidence>
<feature type="chain" id="PRO_5046201626" description="peptidylprolyl isomerase" evidence="7">
    <location>
        <begin position="19"/>
        <end position="338"/>
    </location>
</feature>
<comment type="caution">
    <text evidence="9">The sequence shown here is derived from an EMBL/GenBank/DDBJ whole genome shotgun (WGS) entry which is preliminary data.</text>
</comment>
<dbReference type="PROSITE" id="PS50059">
    <property type="entry name" value="FKBP_PPIASE"/>
    <property type="match status" value="2"/>
</dbReference>
<dbReference type="RefSeq" id="WP_380543973.1">
    <property type="nucleotide sequence ID" value="NZ_JBHFAB010000035.1"/>
</dbReference>
<evidence type="ECO:0000313" key="10">
    <source>
        <dbReference type="Proteomes" id="UP001592531"/>
    </source>
</evidence>
<dbReference type="EMBL" id="JBHFAB010000035">
    <property type="protein sequence ID" value="MFC1421206.1"/>
    <property type="molecule type" value="Genomic_DNA"/>
</dbReference>
<feature type="domain" description="PPIase FKBP-type" evidence="8">
    <location>
        <begin position="98"/>
        <end position="191"/>
    </location>
</feature>
<name>A0ABV6W5S6_9ACTN</name>
<dbReference type="InterPro" id="IPR046357">
    <property type="entry name" value="PPIase_dom_sf"/>
</dbReference>
<gene>
    <name evidence="9" type="ORF">ACEZDE_31865</name>
</gene>
<keyword evidence="3 5" id="KW-0697">Rotamase</keyword>
<dbReference type="Proteomes" id="UP001592531">
    <property type="component" value="Unassembled WGS sequence"/>
</dbReference>
<evidence type="ECO:0000259" key="8">
    <source>
        <dbReference type="PROSITE" id="PS50059"/>
    </source>
</evidence>
<dbReference type="PANTHER" id="PTHR45779:SF7">
    <property type="entry name" value="PEPTIDYLPROLYL ISOMERASE"/>
    <property type="match status" value="1"/>
</dbReference>
<sequence length="338" mass="33709">MRRLAAGLLIVPALFLTACGSSSKAKSDDAAAPKASASASASATPVPVPTAVDSTTNLPTVTGAFGTTPKVTIPKTQPDGTFVVHTLKEGTGAKITNTDVAVTNFSVVDWNNGKAINTAYAKGSAPLVLTLASGTLPALSNAVLGHTAGSRVEVVAPPGAATAQMDPSNLTQMGATAKDTLVFIVDITKKVGAKDDITGTQAASPAGMPSVVAPVGKAATFTIPDADRKPAKLLTADLIKGTGPKVLSGQTILVQYTGANLADGKVFDSSWTDSGVMGTVIGQGAVIPGWDQGLVGQTVGSRVLLSIPSALAYGAQGSPPTIPANANLVFVVDILGAA</sequence>
<accession>A0ABV6W5S6</accession>
<evidence type="ECO:0000256" key="4">
    <source>
        <dbReference type="ARBA" id="ARBA00023235"/>
    </source>
</evidence>
<dbReference type="GO" id="GO:0003755">
    <property type="term" value="F:peptidyl-prolyl cis-trans isomerase activity"/>
    <property type="evidence" value="ECO:0007669"/>
    <property type="project" value="UniProtKB-EC"/>
</dbReference>
<dbReference type="Gene3D" id="3.10.50.40">
    <property type="match status" value="2"/>
</dbReference>
<evidence type="ECO:0000256" key="5">
    <source>
        <dbReference type="PROSITE-ProRule" id="PRU00277"/>
    </source>
</evidence>
<evidence type="ECO:0000256" key="1">
    <source>
        <dbReference type="ARBA" id="ARBA00000971"/>
    </source>
</evidence>
<dbReference type="PANTHER" id="PTHR45779">
    <property type="entry name" value="PEPTIDYLPROLYL ISOMERASE"/>
    <property type="match status" value="1"/>
</dbReference>
<dbReference type="Pfam" id="PF00254">
    <property type="entry name" value="FKBP_C"/>
    <property type="match status" value="1"/>
</dbReference>
<comment type="catalytic activity">
    <reaction evidence="1 5">
        <text>[protein]-peptidylproline (omega=180) = [protein]-peptidylproline (omega=0)</text>
        <dbReference type="Rhea" id="RHEA:16237"/>
        <dbReference type="Rhea" id="RHEA-COMP:10747"/>
        <dbReference type="Rhea" id="RHEA-COMP:10748"/>
        <dbReference type="ChEBI" id="CHEBI:83833"/>
        <dbReference type="ChEBI" id="CHEBI:83834"/>
        <dbReference type="EC" id="5.2.1.8"/>
    </reaction>
</comment>
<protein>
    <recommendedName>
        <fullName evidence="2 5">peptidylprolyl isomerase</fullName>
        <ecNumber evidence="2 5">5.2.1.8</ecNumber>
    </recommendedName>
</protein>
<evidence type="ECO:0000313" key="9">
    <source>
        <dbReference type="EMBL" id="MFC1421206.1"/>
    </source>
</evidence>
<feature type="signal peptide" evidence="7">
    <location>
        <begin position="1"/>
        <end position="18"/>
    </location>
</feature>
<keyword evidence="10" id="KW-1185">Reference proteome</keyword>
<organism evidence="9 10">
    <name type="scientific">Streptacidiphilus cavernicola</name>
    <dbReference type="NCBI Taxonomy" id="3342716"/>
    <lineage>
        <taxon>Bacteria</taxon>
        <taxon>Bacillati</taxon>
        <taxon>Actinomycetota</taxon>
        <taxon>Actinomycetes</taxon>
        <taxon>Kitasatosporales</taxon>
        <taxon>Streptomycetaceae</taxon>
        <taxon>Streptacidiphilus</taxon>
    </lineage>
</organism>
<evidence type="ECO:0000256" key="6">
    <source>
        <dbReference type="SAM" id="MobiDB-lite"/>
    </source>
</evidence>
<reference evidence="9 10" key="1">
    <citation type="submission" date="2024-09" db="EMBL/GenBank/DDBJ databases">
        <authorList>
            <person name="Lee S.D."/>
        </authorList>
    </citation>
    <scope>NUCLEOTIDE SEQUENCE [LARGE SCALE GENOMIC DNA]</scope>
    <source>
        <strain evidence="9 10">N8-3</strain>
    </source>
</reference>
<feature type="compositionally biased region" description="Low complexity" evidence="6">
    <location>
        <begin position="36"/>
        <end position="56"/>
    </location>
</feature>
<evidence type="ECO:0000256" key="2">
    <source>
        <dbReference type="ARBA" id="ARBA00013194"/>
    </source>
</evidence>
<feature type="domain" description="PPIase FKBP-type" evidence="8">
    <location>
        <begin position="249"/>
        <end position="338"/>
    </location>
</feature>
<proteinExistence type="predicted"/>
<dbReference type="EC" id="5.2.1.8" evidence="2 5"/>
<dbReference type="InterPro" id="IPR001179">
    <property type="entry name" value="PPIase_FKBP_dom"/>
</dbReference>
<dbReference type="SUPFAM" id="SSF54534">
    <property type="entry name" value="FKBP-like"/>
    <property type="match status" value="2"/>
</dbReference>